<name>A0A0H1RAK6_9HYPH</name>
<evidence type="ECO:0000256" key="1">
    <source>
        <dbReference type="SAM" id="MobiDB-lite"/>
    </source>
</evidence>
<reference evidence="2 3" key="1">
    <citation type="submission" date="2015-05" db="EMBL/GenBank/DDBJ databases">
        <title>Draft genome sequence of Microvirga vignae strain BR3299, a novel nitrogen fixing bacteria isolated from Brazil semi-aired region.</title>
        <authorList>
            <person name="Zilli J.E."/>
            <person name="Passos S.R."/>
            <person name="Leite J."/>
            <person name="Baldani J.I."/>
            <person name="Xavier G.R."/>
            <person name="Rumjaneck N.G."/>
            <person name="Simoes-Araujo J.L."/>
        </authorList>
    </citation>
    <scope>NUCLEOTIDE SEQUENCE [LARGE SCALE GENOMIC DNA]</scope>
    <source>
        <strain evidence="2 3">BR3299</strain>
    </source>
</reference>
<dbReference type="EMBL" id="LCYG01000044">
    <property type="protein sequence ID" value="KLK91856.1"/>
    <property type="molecule type" value="Genomic_DNA"/>
</dbReference>
<organism evidence="2 3">
    <name type="scientific">Microvirga vignae</name>
    <dbReference type="NCBI Taxonomy" id="1225564"/>
    <lineage>
        <taxon>Bacteria</taxon>
        <taxon>Pseudomonadati</taxon>
        <taxon>Pseudomonadota</taxon>
        <taxon>Alphaproteobacteria</taxon>
        <taxon>Hyphomicrobiales</taxon>
        <taxon>Methylobacteriaceae</taxon>
        <taxon>Microvirga</taxon>
    </lineage>
</organism>
<accession>A0A0H1RAK6</accession>
<comment type="caution">
    <text evidence="2">The sequence shown here is derived from an EMBL/GenBank/DDBJ whole genome shotgun (WGS) entry which is preliminary data.</text>
</comment>
<gene>
    <name evidence="2" type="ORF">AA309_17890</name>
</gene>
<sequence>MRPELLGHFLQGHFLIIRTRHFPGPDRPRRAMSVPLQQAPDHRSVEGSPLGRPKALRVQAGCD</sequence>
<proteinExistence type="predicted"/>
<dbReference type="Proteomes" id="UP000035489">
    <property type="component" value="Unassembled WGS sequence"/>
</dbReference>
<dbReference type="AlphaFoldDB" id="A0A0H1RAK6"/>
<feature type="region of interest" description="Disordered" evidence="1">
    <location>
        <begin position="23"/>
        <end position="63"/>
    </location>
</feature>
<evidence type="ECO:0000313" key="3">
    <source>
        <dbReference type="Proteomes" id="UP000035489"/>
    </source>
</evidence>
<evidence type="ECO:0000313" key="2">
    <source>
        <dbReference type="EMBL" id="KLK91856.1"/>
    </source>
</evidence>
<keyword evidence="3" id="KW-1185">Reference proteome</keyword>
<protein>
    <submittedName>
        <fullName evidence="2">Uncharacterized protein</fullName>
    </submittedName>
</protein>